<dbReference type="Pfam" id="PF01266">
    <property type="entry name" value="DAO"/>
    <property type="match status" value="1"/>
</dbReference>
<proteinExistence type="predicted"/>
<sequence length="350" mass="39539">MKVDVLLIGQGLAGTLLSYQLRQRGLSVLVLDQPQLTASSRIAAGLYNPITGRQMVKTWWADRLFPLVEQAYQALEELTGQRFLHPMPLYRPFVSIAEKNDWHGRWSDPAYAPYIERIEDGPIHSPQLINPFGGLMLRQTGWLDIPLLLDSWRAYLQQQGAFRADAFAEEELELLPQGVRYRDVEADKLVYCTGTAQLQSRYWQWLPLRPVKGDVLLLQTGEEFPFIPNRGVFMVPLGGGRYRAGSTYNHQDLSLEPDPRGRAEIEEKLGALVAMPWQVLEQQVGIRPATKDRRPVLGAHPELPGLYVFNGLGTKGVSLAPYCAELLADHLKNGTELATEISIKRFYSLY</sequence>
<comment type="caution">
    <text evidence="3">The sequence shown here is derived from an EMBL/GenBank/DDBJ whole genome shotgun (WGS) entry which is preliminary data.</text>
</comment>
<name>M7N7G7_9BACT</name>
<dbReference type="SUPFAM" id="SSF51905">
    <property type="entry name" value="FAD/NAD(P)-binding domain"/>
    <property type="match status" value="1"/>
</dbReference>
<dbReference type="STRING" id="1279009.ADICEAN_00311"/>
<keyword evidence="1 3" id="KW-0560">Oxidoreductase</keyword>
<reference evidence="3 4" key="1">
    <citation type="journal article" date="2013" name="Genome Announc.">
        <title>Draft Genome Sequence of Cesiribacter andamanensis Strain AMV16T, Isolated from a Soil Sample from a Mud Volcano in the Andaman Islands, India.</title>
        <authorList>
            <person name="Shivaji S."/>
            <person name="Ara S."/>
            <person name="Begum Z."/>
            <person name="Srinivas T.N."/>
            <person name="Singh A."/>
            <person name="Kumar Pinnaka A."/>
        </authorList>
    </citation>
    <scope>NUCLEOTIDE SEQUENCE [LARGE SCALE GENOMIC DNA]</scope>
    <source>
        <strain evidence="3 4">AMV16</strain>
    </source>
</reference>
<feature type="domain" description="FAD dependent oxidoreductase" evidence="2">
    <location>
        <begin position="4"/>
        <end position="329"/>
    </location>
</feature>
<dbReference type="PANTHER" id="PTHR13847:SF289">
    <property type="entry name" value="GLYCINE OXIDASE"/>
    <property type="match status" value="1"/>
</dbReference>
<dbReference type="GO" id="GO:0005737">
    <property type="term" value="C:cytoplasm"/>
    <property type="evidence" value="ECO:0007669"/>
    <property type="project" value="TreeGrafter"/>
</dbReference>
<accession>M7N7G7</accession>
<dbReference type="InterPro" id="IPR036188">
    <property type="entry name" value="FAD/NAD-bd_sf"/>
</dbReference>
<gene>
    <name evidence="3" type="primary">thiO</name>
    <name evidence="3" type="ORF">ADICEAN_00311</name>
</gene>
<dbReference type="RefSeq" id="WP_009193721.1">
    <property type="nucleotide sequence ID" value="NZ_AODQ01000004.1"/>
</dbReference>
<dbReference type="eggNOG" id="COG0665">
    <property type="taxonomic scope" value="Bacteria"/>
</dbReference>
<evidence type="ECO:0000313" key="3">
    <source>
        <dbReference type="EMBL" id="EMR04553.1"/>
    </source>
</evidence>
<dbReference type="SUPFAM" id="SSF54373">
    <property type="entry name" value="FAD-linked reductases, C-terminal domain"/>
    <property type="match status" value="1"/>
</dbReference>
<dbReference type="Gene3D" id="3.30.9.10">
    <property type="entry name" value="D-Amino Acid Oxidase, subunit A, domain 2"/>
    <property type="match status" value="1"/>
</dbReference>
<keyword evidence="4" id="KW-1185">Reference proteome</keyword>
<evidence type="ECO:0000256" key="1">
    <source>
        <dbReference type="ARBA" id="ARBA00023002"/>
    </source>
</evidence>
<dbReference type="GO" id="GO:0043799">
    <property type="term" value="F:glycine oxidase activity"/>
    <property type="evidence" value="ECO:0007669"/>
    <property type="project" value="UniProtKB-EC"/>
</dbReference>
<organism evidence="3 4">
    <name type="scientific">Cesiribacter andamanensis AMV16</name>
    <dbReference type="NCBI Taxonomy" id="1279009"/>
    <lineage>
        <taxon>Bacteria</taxon>
        <taxon>Pseudomonadati</taxon>
        <taxon>Bacteroidota</taxon>
        <taxon>Cytophagia</taxon>
        <taxon>Cytophagales</taxon>
        <taxon>Cesiribacteraceae</taxon>
        <taxon>Cesiribacter</taxon>
    </lineage>
</organism>
<dbReference type="OrthoDB" id="214253at2"/>
<dbReference type="PATRIC" id="fig|1279009.4.peg.311"/>
<protein>
    <submittedName>
        <fullName evidence="3">Glycine oxidase</fullName>
        <ecNumber evidence="3">1.4.3.19</ecNumber>
    </submittedName>
</protein>
<evidence type="ECO:0000259" key="2">
    <source>
        <dbReference type="Pfam" id="PF01266"/>
    </source>
</evidence>
<dbReference type="Gene3D" id="3.50.50.60">
    <property type="entry name" value="FAD/NAD(P)-binding domain"/>
    <property type="match status" value="1"/>
</dbReference>
<dbReference type="EC" id="1.4.3.19" evidence="3"/>
<dbReference type="InterPro" id="IPR006076">
    <property type="entry name" value="FAD-dep_OxRdtase"/>
</dbReference>
<dbReference type="Proteomes" id="UP000011910">
    <property type="component" value="Unassembled WGS sequence"/>
</dbReference>
<evidence type="ECO:0000313" key="4">
    <source>
        <dbReference type="Proteomes" id="UP000011910"/>
    </source>
</evidence>
<dbReference type="EMBL" id="AODQ01000004">
    <property type="protein sequence ID" value="EMR04553.1"/>
    <property type="molecule type" value="Genomic_DNA"/>
</dbReference>
<dbReference type="PANTHER" id="PTHR13847">
    <property type="entry name" value="SARCOSINE DEHYDROGENASE-RELATED"/>
    <property type="match status" value="1"/>
</dbReference>
<dbReference type="AlphaFoldDB" id="M7N7G7"/>